<feature type="compositionally biased region" description="Pro residues" evidence="1">
    <location>
        <begin position="95"/>
        <end position="105"/>
    </location>
</feature>
<dbReference type="STRING" id="525257.HMPREF0204_11359"/>
<evidence type="ECO:0000313" key="2">
    <source>
        <dbReference type="EMBL" id="VEE10722.1"/>
    </source>
</evidence>
<protein>
    <submittedName>
        <fullName evidence="2">Uncharacterized protein</fullName>
    </submittedName>
</protein>
<gene>
    <name evidence="2" type="ORF">NCTC11432_04346</name>
</gene>
<evidence type="ECO:0000256" key="1">
    <source>
        <dbReference type="SAM" id="MobiDB-lite"/>
    </source>
</evidence>
<dbReference type="EMBL" id="LR134289">
    <property type="protein sequence ID" value="VEE10722.1"/>
    <property type="molecule type" value="Genomic_DNA"/>
</dbReference>
<name>A0A3S4PHP5_CHRGE</name>
<reference evidence="2 3" key="1">
    <citation type="submission" date="2018-12" db="EMBL/GenBank/DDBJ databases">
        <authorList>
            <consortium name="Pathogen Informatics"/>
        </authorList>
    </citation>
    <scope>NUCLEOTIDE SEQUENCE [LARGE SCALE GENOMIC DNA]</scope>
    <source>
        <strain evidence="2 3">NCTC11432</strain>
    </source>
</reference>
<accession>A0A3S4PHP5</accession>
<dbReference type="Proteomes" id="UP000279227">
    <property type="component" value="Chromosome"/>
</dbReference>
<dbReference type="KEGG" id="cgle:NCTC11432_04346"/>
<feature type="compositionally biased region" description="Basic and acidic residues" evidence="1">
    <location>
        <begin position="81"/>
        <end position="93"/>
    </location>
</feature>
<feature type="region of interest" description="Disordered" evidence="1">
    <location>
        <begin position="78"/>
        <end position="111"/>
    </location>
</feature>
<sequence>MLLKINVLRAKFTVINNKPFNMTRETIIEKLRNKYANLGLGDEILGSQADLILTGSPTDETIDGVVEGVGGLLKSIQSSLDKARQKPDPEKPKPTTQPNPNPEPKPGTQDQTLAEQVKALTQSVQALVTKTATDDKKGNLVKALAAKNIPEKYYNKFLSTVDYGEGYSEEDIVKSMEAEFEDFKQAFATEGAQGGKPPIGTGGTDQNNQVLKDIERLG</sequence>
<evidence type="ECO:0000313" key="3">
    <source>
        <dbReference type="Proteomes" id="UP000279227"/>
    </source>
</evidence>
<organism evidence="2 3">
    <name type="scientific">Chryseobacterium gleum</name>
    <name type="common">Flavobacterium gleum</name>
    <dbReference type="NCBI Taxonomy" id="250"/>
    <lineage>
        <taxon>Bacteria</taxon>
        <taxon>Pseudomonadati</taxon>
        <taxon>Bacteroidota</taxon>
        <taxon>Flavobacteriia</taxon>
        <taxon>Flavobacteriales</taxon>
        <taxon>Weeksellaceae</taxon>
        <taxon>Chryseobacterium group</taxon>
        <taxon>Chryseobacterium</taxon>
    </lineage>
</organism>
<feature type="region of interest" description="Disordered" evidence="1">
    <location>
        <begin position="190"/>
        <end position="218"/>
    </location>
</feature>
<dbReference type="AlphaFoldDB" id="A0A3S4PHP5"/>
<proteinExistence type="predicted"/>